<proteinExistence type="inferred from homology"/>
<comment type="similarity">
    <text evidence="1">Belongs to the ARG7 family.</text>
</comment>
<dbReference type="EMBL" id="JBEAFC010000014">
    <property type="protein sequence ID" value="KAL1531537.1"/>
    <property type="molecule type" value="Genomic_DNA"/>
</dbReference>
<dbReference type="PANTHER" id="PTHR31374:SF364">
    <property type="entry name" value="AUXIN-RESPONSIVE PROTEIN"/>
    <property type="match status" value="1"/>
</dbReference>
<dbReference type="InterPro" id="IPR003676">
    <property type="entry name" value="SAUR_fam"/>
</dbReference>
<dbReference type="Proteomes" id="UP001567538">
    <property type="component" value="Unassembled WGS sequence"/>
</dbReference>
<sequence>MEGATHKKMKVKRGCVAIKVGLEEGEFQRFTIPISYLSHPFFKRFLEKAHEAYGYNDVGPLKLPCSVEDFHHLRWQIEKESNGYRHHFHQHHHLYHHAGALSFKSC</sequence>
<evidence type="ECO:0000313" key="3">
    <source>
        <dbReference type="Proteomes" id="UP001567538"/>
    </source>
</evidence>
<comment type="caution">
    <text evidence="2">The sequence shown here is derived from an EMBL/GenBank/DDBJ whole genome shotgun (WGS) entry which is preliminary data.</text>
</comment>
<reference evidence="2 3" key="1">
    <citation type="submission" date="2024-06" db="EMBL/GenBank/DDBJ databases">
        <title>A chromosome level genome sequence of Diviner's sage (Salvia divinorum).</title>
        <authorList>
            <person name="Ford S.A."/>
            <person name="Ro D.-K."/>
            <person name="Ness R.W."/>
            <person name="Phillips M.A."/>
        </authorList>
    </citation>
    <scope>NUCLEOTIDE SEQUENCE [LARGE SCALE GENOMIC DNA]</scope>
    <source>
        <strain evidence="2">SAF-2024a</strain>
        <tissue evidence="2">Leaf</tissue>
    </source>
</reference>
<organism evidence="2 3">
    <name type="scientific">Salvia divinorum</name>
    <name type="common">Maria pastora</name>
    <name type="synonym">Diviner's sage</name>
    <dbReference type="NCBI Taxonomy" id="28513"/>
    <lineage>
        <taxon>Eukaryota</taxon>
        <taxon>Viridiplantae</taxon>
        <taxon>Streptophyta</taxon>
        <taxon>Embryophyta</taxon>
        <taxon>Tracheophyta</taxon>
        <taxon>Spermatophyta</taxon>
        <taxon>Magnoliopsida</taxon>
        <taxon>eudicotyledons</taxon>
        <taxon>Gunneridae</taxon>
        <taxon>Pentapetalae</taxon>
        <taxon>asterids</taxon>
        <taxon>lamiids</taxon>
        <taxon>Lamiales</taxon>
        <taxon>Lamiaceae</taxon>
        <taxon>Nepetoideae</taxon>
        <taxon>Mentheae</taxon>
        <taxon>Salviinae</taxon>
        <taxon>Salvia</taxon>
        <taxon>Salvia subgen. Calosphace</taxon>
    </lineage>
</organism>
<dbReference type="AlphaFoldDB" id="A0ABD1FI66"/>
<accession>A0ABD1FI66</accession>
<name>A0ABD1FI66_SALDI</name>
<keyword evidence="3" id="KW-1185">Reference proteome</keyword>
<evidence type="ECO:0000256" key="1">
    <source>
        <dbReference type="ARBA" id="ARBA00006974"/>
    </source>
</evidence>
<dbReference type="PANTHER" id="PTHR31374">
    <property type="entry name" value="AUXIN-INDUCED PROTEIN-LIKE-RELATED"/>
    <property type="match status" value="1"/>
</dbReference>
<gene>
    <name evidence="2" type="ORF">AAHA92_31665</name>
</gene>
<protein>
    <submittedName>
        <fullName evidence="2">Uncharacterized protein</fullName>
    </submittedName>
</protein>
<dbReference type="Pfam" id="PF02519">
    <property type="entry name" value="Auxin_inducible"/>
    <property type="match status" value="1"/>
</dbReference>
<evidence type="ECO:0000313" key="2">
    <source>
        <dbReference type="EMBL" id="KAL1531537.1"/>
    </source>
</evidence>